<dbReference type="PANTHER" id="PTHR45138">
    <property type="entry name" value="REGULATORY COMPONENTS OF SENSORY TRANSDUCTION SYSTEM"/>
    <property type="match status" value="1"/>
</dbReference>
<sequence length="401" mass="42044">MLSTTSLFLLMMAMSAVMLLVLSSQAHSGARGIREWSVANAMAMAAMPLFAARDHISALLSIELANALMIGTSVMMYAGFRRHLGCGVQWRALGGFAAATMATVVALHVGIDSTPLRVAVVSLLHGGLCMAMCRSVWTALPAAPRRYPYLFTMGAAFGIGIGLFVRGAAYGARVAGWLPSVDVPTLDLVFFACGTLSIPTLTLGAVMMANAEIIARANHAADHDHLTGAPSRRAFFAAAERERAHAARTQAPMSLLLFDVDHFKRINDTHGHAAGDRVLVEIVARTGALLRSRDLGGRLGGEEFAVLLPATAADTALHTAERLRAALQCVAHDPSVERGADDAAAAIGYTVSIGVATLAPGETVADLLSRADTALYAAKAAGRNRVMAAAAARHDGARRRA</sequence>
<dbReference type="PANTHER" id="PTHR45138:SF9">
    <property type="entry name" value="DIGUANYLATE CYCLASE DGCM-RELATED"/>
    <property type="match status" value="1"/>
</dbReference>
<organism evidence="5 6">
    <name type="scientific">Massilia forsythiae</name>
    <dbReference type="NCBI Taxonomy" id="2728020"/>
    <lineage>
        <taxon>Bacteria</taxon>
        <taxon>Pseudomonadati</taxon>
        <taxon>Pseudomonadota</taxon>
        <taxon>Betaproteobacteria</taxon>
        <taxon>Burkholderiales</taxon>
        <taxon>Oxalobacteraceae</taxon>
        <taxon>Telluria group</taxon>
        <taxon>Massilia</taxon>
    </lineage>
</organism>
<feature type="transmembrane region" description="Helical" evidence="3">
    <location>
        <begin position="58"/>
        <end position="80"/>
    </location>
</feature>
<feature type="transmembrane region" description="Helical" evidence="3">
    <location>
        <begin position="6"/>
        <end position="24"/>
    </location>
</feature>
<dbReference type="Pfam" id="PF00990">
    <property type="entry name" value="GGDEF"/>
    <property type="match status" value="1"/>
</dbReference>
<dbReference type="EC" id="2.7.7.65" evidence="1"/>
<dbReference type="GO" id="GO:0005886">
    <property type="term" value="C:plasma membrane"/>
    <property type="evidence" value="ECO:0007669"/>
    <property type="project" value="TreeGrafter"/>
</dbReference>
<dbReference type="NCBIfam" id="TIGR00254">
    <property type="entry name" value="GGDEF"/>
    <property type="match status" value="1"/>
</dbReference>
<comment type="catalytic activity">
    <reaction evidence="2">
        <text>2 GTP = 3',3'-c-di-GMP + 2 diphosphate</text>
        <dbReference type="Rhea" id="RHEA:24898"/>
        <dbReference type="ChEBI" id="CHEBI:33019"/>
        <dbReference type="ChEBI" id="CHEBI:37565"/>
        <dbReference type="ChEBI" id="CHEBI:58805"/>
        <dbReference type="EC" id="2.7.7.65"/>
    </reaction>
</comment>
<dbReference type="Proteomes" id="UP000502415">
    <property type="component" value="Chromosome"/>
</dbReference>
<feature type="transmembrane region" description="Helical" evidence="3">
    <location>
        <begin position="117"/>
        <end position="137"/>
    </location>
</feature>
<keyword evidence="3" id="KW-0472">Membrane</keyword>
<evidence type="ECO:0000256" key="2">
    <source>
        <dbReference type="ARBA" id="ARBA00034247"/>
    </source>
</evidence>
<dbReference type="GO" id="GO:0052621">
    <property type="term" value="F:diguanylate cyclase activity"/>
    <property type="evidence" value="ECO:0007669"/>
    <property type="project" value="UniProtKB-EC"/>
</dbReference>
<dbReference type="PROSITE" id="PS50887">
    <property type="entry name" value="GGDEF"/>
    <property type="match status" value="1"/>
</dbReference>
<feature type="domain" description="GGDEF" evidence="4">
    <location>
        <begin position="251"/>
        <end position="391"/>
    </location>
</feature>
<reference evidence="5 6" key="1">
    <citation type="submission" date="2020-04" db="EMBL/GenBank/DDBJ databases">
        <title>Genome sequencing of novel species.</title>
        <authorList>
            <person name="Heo J."/>
            <person name="Kim S.-J."/>
            <person name="Kim J.-S."/>
            <person name="Hong S.-B."/>
            <person name="Kwon S.-W."/>
        </authorList>
    </citation>
    <scope>NUCLEOTIDE SEQUENCE [LARGE SCALE GENOMIC DNA]</scope>
    <source>
        <strain evidence="5 6">GN2-R2</strain>
    </source>
</reference>
<dbReference type="SMART" id="SM00267">
    <property type="entry name" value="GGDEF"/>
    <property type="match status" value="1"/>
</dbReference>
<dbReference type="SUPFAM" id="SSF55073">
    <property type="entry name" value="Nucleotide cyclase"/>
    <property type="match status" value="1"/>
</dbReference>
<dbReference type="GO" id="GO:1902201">
    <property type="term" value="P:negative regulation of bacterial-type flagellum-dependent cell motility"/>
    <property type="evidence" value="ECO:0007669"/>
    <property type="project" value="TreeGrafter"/>
</dbReference>
<name>A0A7Z2VYJ4_9BURK</name>
<feature type="transmembrane region" description="Helical" evidence="3">
    <location>
        <begin position="149"/>
        <end position="169"/>
    </location>
</feature>
<keyword evidence="6" id="KW-1185">Reference proteome</keyword>
<evidence type="ECO:0000313" key="6">
    <source>
        <dbReference type="Proteomes" id="UP000502415"/>
    </source>
</evidence>
<dbReference type="InterPro" id="IPR029787">
    <property type="entry name" value="Nucleotide_cyclase"/>
</dbReference>
<feature type="transmembrane region" description="Helical" evidence="3">
    <location>
        <begin position="36"/>
        <end position="52"/>
    </location>
</feature>
<feature type="transmembrane region" description="Helical" evidence="3">
    <location>
        <begin position="189"/>
        <end position="209"/>
    </location>
</feature>
<protein>
    <recommendedName>
        <fullName evidence="1">diguanylate cyclase</fullName>
        <ecNumber evidence="1">2.7.7.65</ecNumber>
    </recommendedName>
</protein>
<dbReference type="InterPro" id="IPR000160">
    <property type="entry name" value="GGDEF_dom"/>
</dbReference>
<dbReference type="RefSeq" id="WP_170203813.1">
    <property type="nucleotide sequence ID" value="NZ_CP051685.1"/>
</dbReference>
<proteinExistence type="predicted"/>
<dbReference type="AlphaFoldDB" id="A0A7Z2VYJ4"/>
<gene>
    <name evidence="5" type="ORF">HH212_18500</name>
</gene>
<dbReference type="GO" id="GO:0043709">
    <property type="term" value="P:cell adhesion involved in single-species biofilm formation"/>
    <property type="evidence" value="ECO:0007669"/>
    <property type="project" value="TreeGrafter"/>
</dbReference>
<dbReference type="KEGG" id="mfy:HH212_18500"/>
<dbReference type="FunFam" id="3.30.70.270:FF:000001">
    <property type="entry name" value="Diguanylate cyclase domain protein"/>
    <property type="match status" value="1"/>
</dbReference>
<dbReference type="CDD" id="cd01949">
    <property type="entry name" value="GGDEF"/>
    <property type="match status" value="1"/>
</dbReference>
<evidence type="ECO:0000259" key="4">
    <source>
        <dbReference type="PROSITE" id="PS50887"/>
    </source>
</evidence>
<evidence type="ECO:0000256" key="1">
    <source>
        <dbReference type="ARBA" id="ARBA00012528"/>
    </source>
</evidence>
<feature type="transmembrane region" description="Helical" evidence="3">
    <location>
        <begin position="92"/>
        <end position="111"/>
    </location>
</feature>
<keyword evidence="3" id="KW-0812">Transmembrane</keyword>
<evidence type="ECO:0000313" key="5">
    <source>
        <dbReference type="EMBL" id="QJE01772.1"/>
    </source>
</evidence>
<dbReference type="EMBL" id="CP051685">
    <property type="protein sequence ID" value="QJE01772.1"/>
    <property type="molecule type" value="Genomic_DNA"/>
</dbReference>
<accession>A0A7Z2VYJ4</accession>
<evidence type="ECO:0000256" key="3">
    <source>
        <dbReference type="SAM" id="Phobius"/>
    </source>
</evidence>
<dbReference type="InterPro" id="IPR050469">
    <property type="entry name" value="Diguanylate_Cyclase"/>
</dbReference>
<keyword evidence="3" id="KW-1133">Transmembrane helix</keyword>
<dbReference type="InterPro" id="IPR043128">
    <property type="entry name" value="Rev_trsase/Diguanyl_cyclase"/>
</dbReference>
<dbReference type="Gene3D" id="3.30.70.270">
    <property type="match status" value="1"/>
</dbReference>